<keyword evidence="1" id="KW-1133">Transmembrane helix</keyword>
<reference evidence="2 3" key="1">
    <citation type="submission" date="2015-11" db="EMBL/GenBank/DDBJ databases">
        <title>Genomic analysis of 38 Legionella species identifies large and diverse effector repertoires.</title>
        <authorList>
            <person name="Burstein D."/>
            <person name="Amaro F."/>
            <person name="Zusman T."/>
            <person name="Lifshitz Z."/>
            <person name="Cohen O."/>
            <person name="Gilbert J.A."/>
            <person name="Pupko T."/>
            <person name="Shuman H.A."/>
            <person name="Segal G."/>
        </authorList>
    </citation>
    <scope>NUCLEOTIDE SEQUENCE [LARGE SCALE GENOMIC DNA]</scope>
    <source>
        <strain evidence="2 3">ATCC 51914</strain>
    </source>
</reference>
<feature type="transmembrane region" description="Helical" evidence="1">
    <location>
        <begin position="140"/>
        <end position="160"/>
    </location>
</feature>
<evidence type="ECO:0000256" key="1">
    <source>
        <dbReference type="SAM" id="Phobius"/>
    </source>
</evidence>
<dbReference type="PATRIC" id="fig|66969.6.peg.2465"/>
<evidence type="ECO:0008006" key="4">
    <source>
        <dbReference type="Google" id="ProtNLM"/>
    </source>
</evidence>
<feature type="transmembrane region" description="Helical" evidence="1">
    <location>
        <begin position="12"/>
        <end position="36"/>
    </location>
</feature>
<evidence type="ECO:0000313" key="2">
    <source>
        <dbReference type="EMBL" id="KTD76546.1"/>
    </source>
</evidence>
<keyword evidence="1" id="KW-0812">Transmembrane</keyword>
<keyword evidence="1" id="KW-0472">Membrane</keyword>
<dbReference type="STRING" id="66969.Lwal_2268"/>
<evidence type="ECO:0000313" key="3">
    <source>
        <dbReference type="Proteomes" id="UP000054729"/>
    </source>
</evidence>
<dbReference type="OrthoDB" id="9929884at2"/>
<protein>
    <recommendedName>
        <fullName evidence="4">Transmembrane protein</fullName>
    </recommendedName>
</protein>
<comment type="caution">
    <text evidence="2">The sequence shown here is derived from an EMBL/GenBank/DDBJ whole genome shotgun (WGS) entry which is preliminary data.</text>
</comment>
<dbReference type="AlphaFoldDB" id="A0A0W1A5A6"/>
<accession>A0A0W1A5A6</accession>
<sequence length="181" mass="20777">MEMTTKDQNKLAAIYAPLLVFIACFIVIVFSISQIIGMAKSVARASQVQSEQYNFASVNSLIQSSSPINYKEFKTKLSESFQNESTFQAELNIDPQIEKLPITEQNYLIRLKLIEWKTEQIQDQISKILSTPSESLIFKAWFWVYSLLIWASSIVGGQILTFHTNKLIYRCWGKSGEKIYD</sequence>
<dbReference type="EMBL" id="LNZB01000051">
    <property type="protein sequence ID" value="KTD76546.1"/>
    <property type="molecule type" value="Genomic_DNA"/>
</dbReference>
<name>A0A0W1A5A6_9GAMM</name>
<proteinExistence type="predicted"/>
<dbReference type="PROSITE" id="PS51257">
    <property type="entry name" value="PROKAR_LIPOPROTEIN"/>
    <property type="match status" value="1"/>
</dbReference>
<dbReference type="Proteomes" id="UP000054729">
    <property type="component" value="Unassembled WGS sequence"/>
</dbReference>
<organism evidence="2 3">
    <name type="scientific">Legionella waltersii</name>
    <dbReference type="NCBI Taxonomy" id="66969"/>
    <lineage>
        <taxon>Bacteria</taxon>
        <taxon>Pseudomonadati</taxon>
        <taxon>Pseudomonadota</taxon>
        <taxon>Gammaproteobacteria</taxon>
        <taxon>Legionellales</taxon>
        <taxon>Legionellaceae</taxon>
        <taxon>Legionella</taxon>
    </lineage>
</organism>
<dbReference type="RefSeq" id="WP_058480896.1">
    <property type="nucleotide sequence ID" value="NZ_CAAAIQ010000001.1"/>
</dbReference>
<gene>
    <name evidence="2" type="ORF">Lwal_2268</name>
</gene>
<keyword evidence="3" id="KW-1185">Reference proteome</keyword>